<dbReference type="OrthoDB" id="10321849at2759"/>
<dbReference type="InParanoid" id="T0RIU5"/>
<dbReference type="GeneID" id="19950772"/>
<proteinExistence type="predicted"/>
<evidence type="ECO:0000313" key="2">
    <source>
        <dbReference type="Proteomes" id="UP000030762"/>
    </source>
</evidence>
<dbReference type="Proteomes" id="UP000030762">
    <property type="component" value="Unassembled WGS sequence"/>
</dbReference>
<dbReference type="RefSeq" id="XP_008614239.1">
    <property type="nucleotide sequence ID" value="XM_008616017.1"/>
</dbReference>
<reference evidence="1 2" key="1">
    <citation type="submission" date="2012-04" db="EMBL/GenBank/DDBJ databases">
        <title>The Genome Sequence of Saprolegnia declina VS20.</title>
        <authorList>
            <consortium name="The Broad Institute Genome Sequencing Platform"/>
            <person name="Russ C."/>
            <person name="Nusbaum C."/>
            <person name="Tyler B."/>
            <person name="van West P."/>
            <person name="Dieguez-Uribeondo J."/>
            <person name="de Bruijn I."/>
            <person name="Tripathy S."/>
            <person name="Jiang R."/>
            <person name="Young S.K."/>
            <person name="Zeng Q."/>
            <person name="Gargeya S."/>
            <person name="Fitzgerald M."/>
            <person name="Haas B."/>
            <person name="Abouelleil A."/>
            <person name="Alvarado L."/>
            <person name="Arachchi H.M."/>
            <person name="Berlin A."/>
            <person name="Chapman S.B."/>
            <person name="Goldberg J."/>
            <person name="Griggs A."/>
            <person name="Gujja S."/>
            <person name="Hansen M."/>
            <person name="Howarth C."/>
            <person name="Imamovic A."/>
            <person name="Larimer J."/>
            <person name="McCowen C."/>
            <person name="Montmayeur A."/>
            <person name="Murphy C."/>
            <person name="Neiman D."/>
            <person name="Pearson M."/>
            <person name="Priest M."/>
            <person name="Roberts A."/>
            <person name="Saif S."/>
            <person name="Shea T."/>
            <person name="Sisk P."/>
            <person name="Sykes S."/>
            <person name="Wortman J."/>
            <person name="Nusbaum C."/>
            <person name="Birren B."/>
        </authorList>
    </citation>
    <scope>NUCLEOTIDE SEQUENCE [LARGE SCALE GENOMIC DNA]</scope>
    <source>
        <strain evidence="1 2">VS20</strain>
    </source>
</reference>
<evidence type="ECO:0000313" key="1">
    <source>
        <dbReference type="EMBL" id="EQC32298.1"/>
    </source>
</evidence>
<accession>T0RIU5</accession>
<dbReference type="OMA" id="AKFVAMR"/>
<protein>
    <submittedName>
        <fullName evidence="1">Uncharacterized protein</fullName>
    </submittedName>
</protein>
<gene>
    <name evidence="1" type="ORF">SDRG_10045</name>
</gene>
<name>T0RIU5_SAPDV</name>
<keyword evidence="2" id="KW-1185">Reference proteome</keyword>
<dbReference type="VEuPathDB" id="FungiDB:SDRG_10045"/>
<sequence length="136" mass="15487">MTTHSPLVAKFVAMRAHIQDADVDLRRQQSRDRHARWRLLNDLQRLSAYAPEVQQLARAKFRKQDAVYAGLTTRRLPPLTQRRMKTLFDMLPQPKGLAATPPPLPKPMRVLRATPVYALGSLGRLPVPAHVSFCCR</sequence>
<dbReference type="EMBL" id="JH767164">
    <property type="protein sequence ID" value="EQC32298.1"/>
    <property type="molecule type" value="Genomic_DNA"/>
</dbReference>
<dbReference type="AlphaFoldDB" id="T0RIU5"/>
<organism evidence="1 2">
    <name type="scientific">Saprolegnia diclina (strain VS20)</name>
    <dbReference type="NCBI Taxonomy" id="1156394"/>
    <lineage>
        <taxon>Eukaryota</taxon>
        <taxon>Sar</taxon>
        <taxon>Stramenopiles</taxon>
        <taxon>Oomycota</taxon>
        <taxon>Saprolegniomycetes</taxon>
        <taxon>Saprolegniales</taxon>
        <taxon>Saprolegniaceae</taxon>
        <taxon>Saprolegnia</taxon>
    </lineage>
</organism>